<dbReference type="Proteomes" id="UP000325291">
    <property type="component" value="Unassembled WGS sequence"/>
</dbReference>
<feature type="transmembrane region" description="Helical" evidence="1">
    <location>
        <begin position="210"/>
        <end position="230"/>
    </location>
</feature>
<evidence type="ECO:0000313" key="3">
    <source>
        <dbReference type="Proteomes" id="UP000325291"/>
    </source>
</evidence>
<keyword evidence="3" id="KW-1185">Reference proteome</keyword>
<feature type="transmembrane region" description="Helical" evidence="1">
    <location>
        <begin position="95"/>
        <end position="114"/>
    </location>
</feature>
<keyword evidence="1" id="KW-0472">Membrane</keyword>
<comment type="caution">
    <text evidence="2">The sequence shown here is derived from an EMBL/GenBank/DDBJ whole genome shotgun (WGS) entry which is preliminary data.</text>
</comment>
<keyword evidence="1" id="KW-0812">Transmembrane</keyword>
<proteinExistence type="predicted"/>
<evidence type="ECO:0000313" key="2">
    <source>
        <dbReference type="EMBL" id="KAA0910277.1"/>
    </source>
</evidence>
<protein>
    <submittedName>
        <fullName evidence="2">DUF998 domain-containing protein</fullName>
    </submittedName>
</protein>
<gene>
    <name evidence="2" type="ORF">FLO80_17505</name>
</gene>
<accession>A0A5A9YZM6</accession>
<dbReference type="EMBL" id="VINQ01000017">
    <property type="protein sequence ID" value="KAA0910277.1"/>
    <property type="molecule type" value="Genomic_DNA"/>
</dbReference>
<evidence type="ECO:0000256" key="1">
    <source>
        <dbReference type="SAM" id="Phobius"/>
    </source>
</evidence>
<feature type="transmembrane region" description="Helical" evidence="1">
    <location>
        <begin position="66"/>
        <end position="83"/>
    </location>
</feature>
<dbReference type="RefSeq" id="WP_146611025.1">
    <property type="nucleotide sequence ID" value="NZ_JASHJG010000001.1"/>
</dbReference>
<name>A0A5A9YZM6_9RHOB</name>
<feature type="transmembrane region" description="Helical" evidence="1">
    <location>
        <begin position="134"/>
        <end position="159"/>
    </location>
</feature>
<organism evidence="2 3">
    <name type="scientific">Aquicoccus porphyridii</name>
    <dbReference type="NCBI Taxonomy" id="1852029"/>
    <lineage>
        <taxon>Bacteria</taxon>
        <taxon>Pseudomonadati</taxon>
        <taxon>Pseudomonadota</taxon>
        <taxon>Alphaproteobacteria</taxon>
        <taxon>Rhodobacterales</taxon>
        <taxon>Paracoccaceae</taxon>
        <taxon>Aquicoccus</taxon>
    </lineage>
</organism>
<keyword evidence="1" id="KW-1133">Transmembrane helix</keyword>
<sequence>MKPKEMSRPQLERKAIQHEEALHRLRKAIGLIGFCLPFALLLGVVAFDVPMQHSISRFFFTGLRDIFVIAMGGVGVFLIAYHGHDPEADEWLTDWRVSTVAGVAALGVALIPTLCDITCYEPPTLADRLIVSEAWQGALHSGAAGIFLSSLAVMCICLFTRTDAVDPPPDKLRRNRLFRACGAVILTMVAALFLFKLVLRDLGLSWDTAWHFTFWAESVAVWAFGTAWLVKGEALRNAPTRFFYGN</sequence>
<dbReference type="AlphaFoldDB" id="A0A5A9YZM6"/>
<feature type="transmembrane region" description="Helical" evidence="1">
    <location>
        <begin position="180"/>
        <end position="198"/>
    </location>
</feature>
<reference evidence="2 3" key="1">
    <citation type="submission" date="2019-07" db="EMBL/GenBank/DDBJ databases">
        <title>Aquicoccus porphyridii gen. nov., sp. nov., isolated from a small marine red alga, Porphyridium marinum.</title>
        <authorList>
            <person name="Liu L."/>
        </authorList>
    </citation>
    <scope>NUCLEOTIDE SEQUENCE [LARGE SCALE GENOMIC DNA]</scope>
    <source>
        <strain evidence="2 3">L1 8-17</strain>
    </source>
</reference>
<feature type="transmembrane region" description="Helical" evidence="1">
    <location>
        <begin position="28"/>
        <end position="46"/>
    </location>
</feature>